<comment type="caution">
    <text evidence="1">The sequence shown here is derived from an EMBL/GenBank/DDBJ whole genome shotgun (WGS) entry which is preliminary data.</text>
</comment>
<dbReference type="InParanoid" id="A0A423XNG7"/>
<dbReference type="AlphaFoldDB" id="A0A423XNG7"/>
<name>A0A423XNG7_9PEZI</name>
<keyword evidence="2" id="KW-1185">Reference proteome</keyword>
<sequence>MTEQDNKMSGSFDRVLQDIEFRDMRAIYDKTSFMVQMRLSRPREPGSARPPHFLRHWYLLPPGKQERMQRKYCHACHGIDAYITLLRSQIGLGLSLQDLFEPDKQTDSCQKLWHLLHHDFGEDFDQDLKVKGYILYLLSGEQSGEAFPVKPTLEGLLLAENAPELAVKLYFHHSRVALLSPRTQIGRRNRAGLYEWERINLLQTNTSTPNDLTRFTWNGKCPLGEHLNSLLTPNMTDNPLVIPIYNKPQFLNIHFRYDEPGPSDHKTIEDLRWFELKGRWVEDGGWAEGTDKYHLYAVANLGTDHVRLYHHDTSYAVETTLPDPDGNIPPTLDDGLWKVGDPSNAYLLVYRRSLVDEGDTYTPPLTNIREFISQEEQEQRHHSVEGSWLDLSAEALAAERHDRKEKVKKYGAT</sequence>
<evidence type="ECO:0000313" key="2">
    <source>
        <dbReference type="Proteomes" id="UP000285146"/>
    </source>
</evidence>
<dbReference type="OrthoDB" id="10461806at2759"/>
<organism evidence="1 2">
    <name type="scientific">Cytospora leucostoma</name>
    <dbReference type="NCBI Taxonomy" id="1230097"/>
    <lineage>
        <taxon>Eukaryota</taxon>
        <taxon>Fungi</taxon>
        <taxon>Dikarya</taxon>
        <taxon>Ascomycota</taxon>
        <taxon>Pezizomycotina</taxon>
        <taxon>Sordariomycetes</taxon>
        <taxon>Sordariomycetidae</taxon>
        <taxon>Diaporthales</taxon>
        <taxon>Cytosporaceae</taxon>
        <taxon>Cytospora</taxon>
    </lineage>
</organism>
<proteinExistence type="predicted"/>
<dbReference type="Proteomes" id="UP000285146">
    <property type="component" value="Unassembled WGS sequence"/>
</dbReference>
<accession>A0A423XNG7</accession>
<dbReference type="EMBL" id="LKEB01000001">
    <property type="protein sequence ID" value="ROW18203.1"/>
    <property type="molecule type" value="Genomic_DNA"/>
</dbReference>
<evidence type="ECO:0000313" key="1">
    <source>
        <dbReference type="EMBL" id="ROW18203.1"/>
    </source>
</evidence>
<reference evidence="1 2" key="1">
    <citation type="submission" date="2015-09" db="EMBL/GenBank/DDBJ databases">
        <title>Host preference determinants of Valsa canker pathogens revealed by comparative genomics.</title>
        <authorList>
            <person name="Yin Z."/>
            <person name="Huang L."/>
        </authorList>
    </citation>
    <scope>NUCLEOTIDE SEQUENCE [LARGE SCALE GENOMIC DNA]</scope>
    <source>
        <strain evidence="1 2">SXYLt</strain>
    </source>
</reference>
<protein>
    <submittedName>
        <fullName evidence="1">Uncharacterized protein</fullName>
    </submittedName>
</protein>
<gene>
    <name evidence="1" type="ORF">VPNG_00475</name>
</gene>